<gene>
    <name evidence="2" type="ORF">CI1B_47780</name>
</gene>
<evidence type="ECO:0000256" key="1">
    <source>
        <dbReference type="SAM" id="MobiDB-lite"/>
    </source>
</evidence>
<comment type="caution">
    <text evidence="2">The sequence shown here is derived from an EMBL/GenBank/DDBJ whole genome shotgun (WGS) entry which is preliminary data.</text>
</comment>
<organism evidence="2 3">
    <name type="scientific">Bradyrhizobium ivorense</name>
    <dbReference type="NCBI Taxonomy" id="2511166"/>
    <lineage>
        <taxon>Bacteria</taxon>
        <taxon>Pseudomonadati</taxon>
        <taxon>Pseudomonadota</taxon>
        <taxon>Alphaproteobacteria</taxon>
        <taxon>Hyphomicrobiales</taxon>
        <taxon>Nitrobacteraceae</taxon>
        <taxon>Bradyrhizobium</taxon>
    </lineage>
</organism>
<name>A0A508TFM9_9BRAD</name>
<feature type="region of interest" description="Disordered" evidence="1">
    <location>
        <begin position="1"/>
        <end position="28"/>
    </location>
</feature>
<sequence>MGESNLELGDQRCGQYPAERQSQRSRPEALKSLEVQGLITISTLGWPLAI</sequence>
<protein>
    <submittedName>
        <fullName evidence="2">Uncharacterized protein</fullName>
    </submittedName>
</protein>
<evidence type="ECO:0000313" key="3">
    <source>
        <dbReference type="Proteomes" id="UP000328092"/>
    </source>
</evidence>
<dbReference type="Proteomes" id="UP000328092">
    <property type="component" value="Unassembled WGS sequence"/>
</dbReference>
<dbReference type="EMBL" id="CAADFC020000016">
    <property type="protein sequence ID" value="VIO73174.1"/>
    <property type="molecule type" value="Genomic_DNA"/>
</dbReference>
<keyword evidence="3" id="KW-1185">Reference proteome</keyword>
<reference evidence="2" key="1">
    <citation type="submission" date="2019-02" db="EMBL/GenBank/DDBJ databases">
        <authorList>
            <person name="Pothier F.J."/>
        </authorList>
    </citation>
    <scope>NUCLEOTIDE SEQUENCE</scope>
    <source>
        <strain evidence="2">CI-1B</strain>
    </source>
</reference>
<dbReference type="AlphaFoldDB" id="A0A508TFM9"/>
<proteinExistence type="predicted"/>
<evidence type="ECO:0000313" key="2">
    <source>
        <dbReference type="EMBL" id="VIO73174.1"/>
    </source>
</evidence>
<accession>A0A508TFM9</accession>